<feature type="domain" description="Endonuclease/exonuclease/phosphatase" evidence="8">
    <location>
        <begin position="4"/>
        <end position="256"/>
    </location>
</feature>
<dbReference type="PROSITE" id="PS00726">
    <property type="entry name" value="AP_NUCLEASE_F1_1"/>
    <property type="match status" value="1"/>
</dbReference>
<dbReference type="PROSITE" id="PS51435">
    <property type="entry name" value="AP_NUCLEASE_F1_4"/>
    <property type="match status" value="1"/>
</dbReference>
<evidence type="ECO:0000256" key="5">
    <source>
        <dbReference type="PIRSR" id="PIRSR604808-1"/>
    </source>
</evidence>
<dbReference type="InterPro" id="IPR005135">
    <property type="entry name" value="Endo/exonuclease/phosphatase"/>
</dbReference>
<feature type="site" description="Interaction with DNA substrate" evidence="7">
    <location>
        <position position="256"/>
    </location>
</feature>
<accession>A0A2N3KYU7</accession>
<dbReference type="Proteomes" id="UP000233597">
    <property type="component" value="Unassembled WGS sequence"/>
</dbReference>
<dbReference type="GO" id="GO:0003677">
    <property type="term" value="F:DNA binding"/>
    <property type="evidence" value="ECO:0007669"/>
    <property type="project" value="InterPro"/>
</dbReference>
<feature type="binding site" evidence="6">
    <location>
        <position position="255"/>
    </location>
    <ligand>
        <name>Mg(2+)</name>
        <dbReference type="ChEBI" id="CHEBI:18420"/>
        <label>1</label>
    </ligand>
</feature>
<feature type="binding site" evidence="6">
    <location>
        <position position="7"/>
    </location>
    <ligand>
        <name>Mg(2+)</name>
        <dbReference type="ChEBI" id="CHEBI:18420"/>
        <label>1</label>
    </ligand>
</feature>
<keyword evidence="3" id="KW-0378">Hydrolase</keyword>
<feature type="binding site" evidence="6">
    <location>
        <position position="34"/>
    </location>
    <ligand>
        <name>Mg(2+)</name>
        <dbReference type="ChEBI" id="CHEBI:18420"/>
        <label>1</label>
    </ligand>
</feature>
<comment type="cofactor">
    <cofactor evidence="6">
        <name>Mg(2+)</name>
        <dbReference type="ChEBI" id="CHEBI:18420"/>
    </cofactor>
    <cofactor evidence="6">
        <name>Mn(2+)</name>
        <dbReference type="ChEBI" id="CHEBI:29035"/>
    </cofactor>
    <text evidence="6">Probably binds two magnesium or manganese ions per subunit.</text>
</comment>
<dbReference type="OrthoDB" id="9803914at2"/>
<reference evidence="9 10" key="1">
    <citation type="submission" date="2017-09" db="EMBL/GenBank/DDBJ databases">
        <title>Biodiversity and function of Thalassospira species in the particle-attached aromatic-hydrocarbon-degrading consortia from the surface seawater of the South China Sea.</title>
        <authorList>
            <person name="Dong C."/>
            <person name="Liu R."/>
            <person name="Shao Z."/>
        </authorList>
    </citation>
    <scope>NUCLEOTIDE SEQUENCE [LARGE SCALE GENOMIC DNA]</scope>
    <source>
        <strain evidence="9 10">CSC1P2</strain>
    </source>
</reference>
<feature type="active site" evidence="5">
    <location>
        <position position="105"/>
    </location>
</feature>
<comment type="similarity">
    <text evidence="1">Belongs to the DNA repair enzymes AP/ExoA family.</text>
</comment>
<comment type="caution">
    <text evidence="9">The sequence shown here is derived from an EMBL/GenBank/DDBJ whole genome shotgun (WGS) entry which is preliminary data.</text>
</comment>
<dbReference type="GO" id="GO:0006281">
    <property type="term" value="P:DNA repair"/>
    <property type="evidence" value="ECO:0007669"/>
    <property type="project" value="InterPro"/>
</dbReference>
<evidence type="ECO:0000313" key="10">
    <source>
        <dbReference type="Proteomes" id="UP000233597"/>
    </source>
</evidence>
<dbReference type="InterPro" id="IPR036691">
    <property type="entry name" value="Endo/exonu/phosph_ase_sf"/>
</dbReference>
<dbReference type="AlphaFoldDB" id="A0A2N3KYU7"/>
<dbReference type="Gene3D" id="3.60.10.10">
    <property type="entry name" value="Endonuclease/exonuclease/phosphatase"/>
    <property type="match status" value="1"/>
</dbReference>
<evidence type="ECO:0000256" key="1">
    <source>
        <dbReference type="ARBA" id="ARBA00007092"/>
    </source>
</evidence>
<gene>
    <name evidence="9" type="primary">xth</name>
    <name evidence="9" type="ORF">COO20_00515</name>
</gene>
<dbReference type="EMBL" id="NWTK01000001">
    <property type="protein sequence ID" value="PKR55742.1"/>
    <property type="molecule type" value="Genomic_DNA"/>
</dbReference>
<feature type="binding site" evidence="6">
    <location>
        <position position="256"/>
    </location>
    <ligand>
        <name>Mg(2+)</name>
        <dbReference type="ChEBI" id="CHEBI:18420"/>
        <label>1</label>
    </ligand>
</feature>
<organism evidence="9 10">
    <name type="scientific">Thalassospira marina</name>
    <dbReference type="NCBI Taxonomy" id="2048283"/>
    <lineage>
        <taxon>Bacteria</taxon>
        <taxon>Pseudomonadati</taxon>
        <taxon>Pseudomonadota</taxon>
        <taxon>Alphaproteobacteria</taxon>
        <taxon>Rhodospirillales</taxon>
        <taxon>Thalassospiraceae</taxon>
        <taxon>Thalassospira</taxon>
    </lineage>
</organism>
<evidence type="ECO:0000256" key="4">
    <source>
        <dbReference type="ARBA" id="ARBA00022842"/>
    </source>
</evidence>
<dbReference type="GO" id="GO:0008311">
    <property type="term" value="F:double-stranded DNA 3'-5' DNA exonuclease activity"/>
    <property type="evidence" value="ECO:0007669"/>
    <property type="project" value="InterPro"/>
</dbReference>
<keyword evidence="6" id="KW-0464">Manganese</keyword>
<dbReference type="CDD" id="cd09086">
    <property type="entry name" value="ExoIII-like_AP-endo"/>
    <property type="match status" value="1"/>
</dbReference>
<evidence type="ECO:0000259" key="8">
    <source>
        <dbReference type="Pfam" id="PF03372"/>
    </source>
</evidence>
<evidence type="ECO:0000313" key="9">
    <source>
        <dbReference type="EMBL" id="PKR55742.1"/>
    </source>
</evidence>
<feature type="active site" description="Proton donor/acceptor" evidence="5">
    <location>
        <position position="152"/>
    </location>
</feature>
<evidence type="ECO:0000256" key="2">
    <source>
        <dbReference type="ARBA" id="ARBA00022723"/>
    </source>
</evidence>
<proteinExistence type="inferred from homology"/>
<feature type="site" description="Transition state stabilizer" evidence="7">
    <location>
        <position position="154"/>
    </location>
</feature>
<feature type="active site" description="Proton acceptor" evidence="5">
    <location>
        <position position="256"/>
    </location>
</feature>
<protein>
    <submittedName>
        <fullName evidence="9">Exodeoxyribonuclease III</fullName>
    </submittedName>
</protein>
<dbReference type="GO" id="GO:0046872">
    <property type="term" value="F:metal ion binding"/>
    <property type="evidence" value="ECO:0007669"/>
    <property type="project" value="UniProtKB-KW"/>
</dbReference>
<name>A0A2N3KYU7_9PROT</name>
<feature type="binding site" evidence="6">
    <location>
        <position position="154"/>
    </location>
    <ligand>
        <name>Mg(2+)</name>
        <dbReference type="ChEBI" id="CHEBI:18420"/>
        <label>1</label>
    </ligand>
</feature>
<dbReference type="NCBIfam" id="TIGR00633">
    <property type="entry name" value="xth"/>
    <property type="match status" value="1"/>
</dbReference>
<dbReference type="Pfam" id="PF03372">
    <property type="entry name" value="Exo_endo_phos"/>
    <property type="match status" value="1"/>
</dbReference>
<dbReference type="NCBIfam" id="TIGR00195">
    <property type="entry name" value="exoDNase_III"/>
    <property type="match status" value="1"/>
</dbReference>
<evidence type="ECO:0000256" key="3">
    <source>
        <dbReference type="ARBA" id="ARBA00022801"/>
    </source>
</evidence>
<feature type="binding site" evidence="6">
    <location>
        <position position="152"/>
    </location>
    <ligand>
        <name>Mg(2+)</name>
        <dbReference type="ChEBI" id="CHEBI:18420"/>
        <label>1</label>
    </ligand>
</feature>
<evidence type="ECO:0000256" key="6">
    <source>
        <dbReference type="PIRSR" id="PIRSR604808-2"/>
    </source>
</evidence>
<dbReference type="InterPro" id="IPR037493">
    <property type="entry name" value="ExoIII-like"/>
</dbReference>
<keyword evidence="2 6" id="KW-0479">Metal-binding</keyword>
<dbReference type="GO" id="GO:0004519">
    <property type="term" value="F:endonuclease activity"/>
    <property type="evidence" value="ECO:0007669"/>
    <property type="project" value="InterPro"/>
</dbReference>
<keyword evidence="4 6" id="KW-0460">Magnesium</keyword>
<sequence>MKVVSWNINSVRLRIDQVTQFLRDQQPDVLCLQELKCPDEHFPHEAFEALGYKHRHVHGMKSYNGVAILSKLPFTSTEIKHFCAKEDRRHCMAAFENGVEVHNFYIPAGGDEPDPAINEKFAHKLSFLQEMTQWWTERLQGGAGKKAVLVGDFNIAPSENDVWSHKQLLKVVSHTPVEVEALERFRKSGDFIDAVREIYPEPEKLYSWWSYRSKDWRQSNKGRRLDHVWMTPEMAGSVTRASVFDTARDWVKPSDHAPVIVEFKI</sequence>
<dbReference type="SUPFAM" id="SSF56219">
    <property type="entry name" value="DNase I-like"/>
    <property type="match status" value="1"/>
</dbReference>
<dbReference type="InterPro" id="IPR020847">
    <property type="entry name" value="AP_endonuclease_F1_BS"/>
</dbReference>
<dbReference type="InterPro" id="IPR004808">
    <property type="entry name" value="AP_endonuc_1"/>
</dbReference>
<feature type="site" description="Important for catalytic activity" evidence="7">
    <location>
        <position position="226"/>
    </location>
</feature>
<dbReference type="RefSeq" id="WP_101263736.1">
    <property type="nucleotide sequence ID" value="NZ_NWTK01000001.1"/>
</dbReference>
<dbReference type="PANTHER" id="PTHR43250:SF2">
    <property type="entry name" value="EXODEOXYRIBONUCLEASE III"/>
    <property type="match status" value="1"/>
</dbReference>
<dbReference type="PANTHER" id="PTHR43250">
    <property type="entry name" value="EXODEOXYRIBONUCLEASE III"/>
    <property type="match status" value="1"/>
</dbReference>
<evidence type="ECO:0000256" key="7">
    <source>
        <dbReference type="PIRSR" id="PIRSR604808-3"/>
    </source>
</evidence>